<feature type="compositionally biased region" description="Basic and acidic residues" evidence="1">
    <location>
        <begin position="25"/>
        <end position="36"/>
    </location>
</feature>
<comment type="caution">
    <text evidence="2">The sequence shown here is derived from an EMBL/GenBank/DDBJ whole genome shotgun (WGS) entry which is preliminary data.</text>
</comment>
<evidence type="ECO:0000313" key="2">
    <source>
        <dbReference type="EMBL" id="PWK48311.1"/>
    </source>
</evidence>
<sequence>MGVVIEAYSRLASVGAHDIRCAPDRHRNGFRPEHFRQPPGRRMASRGFRQFHPGLFDGGLIDFW</sequence>
<gene>
    <name evidence="2" type="ORF">BC793_106341</name>
</gene>
<dbReference type="RefSeq" id="WP_146246301.1">
    <property type="nucleotide sequence ID" value="NZ_BONA01000039.1"/>
</dbReference>
<dbReference type="EMBL" id="QGGR01000006">
    <property type="protein sequence ID" value="PWK48311.1"/>
    <property type="molecule type" value="Genomic_DNA"/>
</dbReference>
<protein>
    <submittedName>
        <fullName evidence="2">Uncharacterized protein</fullName>
    </submittedName>
</protein>
<dbReference type="Proteomes" id="UP000245697">
    <property type="component" value="Unassembled WGS sequence"/>
</dbReference>
<proteinExistence type="predicted"/>
<evidence type="ECO:0000256" key="1">
    <source>
        <dbReference type="SAM" id="MobiDB-lite"/>
    </source>
</evidence>
<feature type="region of interest" description="Disordered" evidence="1">
    <location>
        <begin position="25"/>
        <end position="46"/>
    </location>
</feature>
<keyword evidence="3" id="KW-1185">Reference proteome</keyword>
<evidence type="ECO:0000313" key="3">
    <source>
        <dbReference type="Proteomes" id="UP000245697"/>
    </source>
</evidence>
<name>A0A316FH86_9ACTN</name>
<dbReference type="AlphaFoldDB" id="A0A316FH86"/>
<reference evidence="2 3" key="1">
    <citation type="submission" date="2018-05" db="EMBL/GenBank/DDBJ databases">
        <title>Genomic Encyclopedia of Archaeal and Bacterial Type Strains, Phase II (KMG-II): from individual species to whole genera.</title>
        <authorList>
            <person name="Goeker M."/>
        </authorList>
    </citation>
    <scope>NUCLEOTIDE SEQUENCE [LARGE SCALE GENOMIC DNA]</scope>
    <source>
        <strain evidence="2 3">DSM 45184</strain>
    </source>
</reference>
<organism evidence="2 3">
    <name type="scientific">Actinoplanes xinjiangensis</name>
    <dbReference type="NCBI Taxonomy" id="512350"/>
    <lineage>
        <taxon>Bacteria</taxon>
        <taxon>Bacillati</taxon>
        <taxon>Actinomycetota</taxon>
        <taxon>Actinomycetes</taxon>
        <taxon>Micromonosporales</taxon>
        <taxon>Micromonosporaceae</taxon>
        <taxon>Actinoplanes</taxon>
    </lineage>
</organism>
<accession>A0A316FH86</accession>